<evidence type="ECO:0000256" key="2">
    <source>
        <dbReference type="ARBA" id="ARBA00006219"/>
    </source>
</evidence>
<keyword evidence="3" id="KW-0963">Cytoplasm</keyword>
<evidence type="ECO:0000256" key="4">
    <source>
        <dbReference type="ARBA" id="ARBA00022679"/>
    </source>
</evidence>
<dbReference type="PANTHER" id="PTHR21064">
    <property type="entry name" value="AMINOGLYCOSIDE PHOSPHOTRANSFERASE DOMAIN-CONTAINING PROTEIN-RELATED"/>
    <property type="match status" value="1"/>
</dbReference>
<dbReference type="InterPro" id="IPR011009">
    <property type="entry name" value="Kinase-like_dom_sf"/>
</dbReference>
<dbReference type="Gene3D" id="3.90.1200.10">
    <property type="match status" value="1"/>
</dbReference>
<dbReference type="AlphaFoldDB" id="A0A8J1XU57"/>
<proteinExistence type="inferred from homology"/>
<reference evidence="6" key="1">
    <citation type="submission" date="2022-03" db="EMBL/GenBank/DDBJ databases">
        <authorList>
            <person name="Martin C."/>
        </authorList>
    </citation>
    <scope>NUCLEOTIDE SEQUENCE</scope>
</reference>
<protein>
    <submittedName>
        <fullName evidence="6">Uncharacterized protein</fullName>
    </submittedName>
</protein>
<dbReference type="Proteomes" id="UP000749559">
    <property type="component" value="Unassembled WGS sequence"/>
</dbReference>
<dbReference type="GO" id="GO:0005737">
    <property type="term" value="C:cytoplasm"/>
    <property type="evidence" value="ECO:0007669"/>
    <property type="project" value="UniProtKB-SubCell"/>
</dbReference>
<accession>A0A8J1XU57</accession>
<dbReference type="SUPFAM" id="SSF56112">
    <property type="entry name" value="Protein kinase-like (PK-like)"/>
    <property type="match status" value="1"/>
</dbReference>
<dbReference type="InterPro" id="IPR050249">
    <property type="entry name" value="Pseudomonas-type_ThrB"/>
</dbReference>
<keyword evidence="5" id="KW-0418">Kinase</keyword>
<evidence type="ECO:0000313" key="6">
    <source>
        <dbReference type="EMBL" id="CAH1796023.1"/>
    </source>
</evidence>
<evidence type="ECO:0000313" key="7">
    <source>
        <dbReference type="Proteomes" id="UP000749559"/>
    </source>
</evidence>
<comment type="similarity">
    <text evidence="2">Belongs to the aminoglycoside phosphotransferase family.</text>
</comment>
<dbReference type="PANTHER" id="PTHR21064:SF1">
    <property type="entry name" value="HYDROXYLYSINE KINASE"/>
    <property type="match status" value="1"/>
</dbReference>
<sequence length="199" mass="22840">MFSIPGIIHGDFHDENIIVQIQTIDKSNQVKAGSHSKVPNDGQVIKHAQFDVSESANDNTNTNDEQYVATGVIDFGDSFRSYFIFEVAIAICYLMIEVTLIDPVDVAGHFLAGYFTHMDLSARELDLLYICIHRAFAQEFVLGSLKYIDDPTNHYLVTSQRNGWKIMRNFWNISKSEVHFKWNCVLQKYNDDYVNLFKS</sequence>
<comment type="subcellular location">
    <subcellularLocation>
        <location evidence="1">Cytoplasm</location>
    </subcellularLocation>
</comment>
<organism evidence="6 7">
    <name type="scientific">Owenia fusiformis</name>
    <name type="common">Polychaete worm</name>
    <dbReference type="NCBI Taxonomy" id="6347"/>
    <lineage>
        <taxon>Eukaryota</taxon>
        <taxon>Metazoa</taxon>
        <taxon>Spiralia</taxon>
        <taxon>Lophotrochozoa</taxon>
        <taxon>Annelida</taxon>
        <taxon>Polychaeta</taxon>
        <taxon>Sedentaria</taxon>
        <taxon>Canalipalpata</taxon>
        <taxon>Sabellida</taxon>
        <taxon>Oweniida</taxon>
        <taxon>Oweniidae</taxon>
        <taxon>Owenia</taxon>
    </lineage>
</organism>
<comment type="caution">
    <text evidence="6">The sequence shown here is derived from an EMBL/GenBank/DDBJ whole genome shotgun (WGS) entry which is preliminary data.</text>
</comment>
<name>A0A8J1XU57_OWEFU</name>
<keyword evidence="4" id="KW-0808">Transferase</keyword>
<gene>
    <name evidence="6" type="ORF">OFUS_LOCUS20479</name>
</gene>
<evidence type="ECO:0000256" key="5">
    <source>
        <dbReference type="ARBA" id="ARBA00022777"/>
    </source>
</evidence>
<dbReference type="EMBL" id="CAIIXF020000010">
    <property type="protein sequence ID" value="CAH1796023.1"/>
    <property type="molecule type" value="Genomic_DNA"/>
</dbReference>
<evidence type="ECO:0000256" key="1">
    <source>
        <dbReference type="ARBA" id="ARBA00004496"/>
    </source>
</evidence>
<keyword evidence="7" id="KW-1185">Reference proteome</keyword>
<evidence type="ECO:0000256" key="3">
    <source>
        <dbReference type="ARBA" id="ARBA00022490"/>
    </source>
</evidence>
<dbReference type="OrthoDB" id="9973935at2759"/>
<dbReference type="GO" id="GO:0019202">
    <property type="term" value="F:amino acid kinase activity"/>
    <property type="evidence" value="ECO:0007669"/>
    <property type="project" value="TreeGrafter"/>
</dbReference>